<evidence type="ECO:0000256" key="1">
    <source>
        <dbReference type="ARBA" id="ARBA00023015"/>
    </source>
</evidence>
<dbReference type="Proteomes" id="UP000503349">
    <property type="component" value="Chromosome 2"/>
</dbReference>
<proteinExistence type="predicted"/>
<dbReference type="PRINTS" id="PR00053">
    <property type="entry name" value="FORKHEAD"/>
</dbReference>
<keyword evidence="2 5" id="KW-0238">DNA-binding</keyword>
<dbReference type="GO" id="GO:0005634">
    <property type="term" value="C:nucleus"/>
    <property type="evidence" value="ECO:0007669"/>
    <property type="project" value="UniProtKB-SubCell"/>
</dbReference>
<dbReference type="SMART" id="SM00034">
    <property type="entry name" value="CLECT"/>
    <property type="match status" value="1"/>
</dbReference>
<organism evidence="8 9">
    <name type="scientific">Channa argus</name>
    <name type="common">Northern snakehead</name>
    <name type="synonym">Ophicephalus argus</name>
    <dbReference type="NCBI Taxonomy" id="215402"/>
    <lineage>
        <taxon>Eukaryota</taxon>
        <taxon>Metazoa</taxon>
        <taxon>Chordata</taxon>
        <taxon>Craniata</taxon>
        <taxon>Vertebrata</taxon>
        <taxon>Euteleostomi</taxon>
        <taxon>Actinopterygii</taxon>
        <taxon>Neopterygii</taxon>
        <taxon>Teleostei</taxon>
        <taxon>Neoteleostei</taxon>
        <taxon>Acanthomorphata</taxon>
        <taxon>Anabantaria</taxon>
        <taxon>Anabantiformes</taxon>
        <taxon>Channoidei</taxon>
        <taxon>Channidae</taxon>
        <taxon>Channa</taxon>
    </lineage>
</organism>
<reference evidence="8 9" key="1">
    <citation type="submission" date="2019-02" db="EMBL/GenBank/DDBJ databases">
        <title>Opniocepnalus argus genome.</title>
        <authorList>
            <person name="Zhou C."/>
            <person name="Xiao S."/>
        </authorList>
    </citation>
    <scope>NUCLEOTIDE SEQUENCE [LARGE SCALE GENOMIC DNA]</scope>
    <source>
        <strain evidence="8">OARG1902GOOAL</strain>
        <tissue evidence="8">Muscle</tissue>
    </source>
</reference>
<dbReference type="GO" id="GO:0003700">
    <property type="term" value="F:DNA-binding transcription factor activity"/>
    <property type="evidence" value="ECO:0007669"/>
    <property type="project" value="InterPro"/>
</dbReference>
<evidence type="ECO:0000256" key="4">
    <source>
        <dbReference type="ARBA" id="ARBA00023242"/>
    </source>
</evidence>
<dbReference type="SUPFAM" id="SSF56436">
    <property type="entry name" value="C-type lectin-like"/>
    <property type="match status" value="2"/>
</dbReference>
<dbReference type="InterPro" id="IPR036388">
    <property type="entry name" value="WH-like_DNA-bd_sf"/>
</dbReference>
<dbReference type="InterPro" id="IPR052328">
    <property type="entry name" value="FOX_transcription_regulators"/>
</dbReference>
<dbReference type="PANTHER" id="PTHR46789:SF2">
    <property type="entry name" value="FORKHEAD BOX PROTEIN R2"/>
    <property type="match status" value="1"/>
</dbReference>
<dbReference type="Gene3D" id="1.10.10.10">
    <property type="entry name" value="Winged helix-like DNA-binding domain superfamily/Winged helix DNA-binding domain"/>
    <property type="match status" value="1"/>
</dbReference>
<dbReference type="CDD" id="cd20036">
    <property type="entry name" value="FH_FOXR"/>
    <property type="match status" value="1"/>
</dbReference>
<dbReference type="InterPro" id="IPR036390">
    <property type="entry name" value="WH_DNA-bd_sf"/>
</dbReference>
<dbReference type="PROSITE" id="PS50039">
    <property type="entry name" value="FORK_HEAD_3"/>
    <property type="match status" value="1"/>
</dbReference>
<keyword evidence="3" id="KW-0804">Transcription</keyword>
<dbReference type="Pfam" id="PF00250">
    <property type="entry name" value="Forkhead"/>
    <property type="match status" value="1"/>
</dbReference>
<evidence type="ECO:0000259" key="7">
    <source>
        <dbReference type="PROSITE" id="PS50041"/>
    </source>
</evidence>
<dbReference type="InterPro" id="IPR001766">
    <property type="entry name" value="Fork_head_dom"/>
</dbReference>
<keyword evidence="4 5" id="KW-0539">Nucleus</keyword>
<name>A0A6G1P7J5_CHAAH</name>
<dbReference type="PANTHER" id="PTHR46789">
    <property type="entry name" value="FORKHEAD BOX PROTEIN R1"/>
    <property type="match status" value="1"/>
</dbReference>
<evidence type="ECO:0000256" key="3">
    <source>
        <dbReference type="ARBA" id="ARBA00023163"/>
    </source>
</evidence>
<evidence type="ECO:0000256" key="2">
    <source>
        <dbReference type="ARBA" id="ARBA00023125"/>
    </source>
</evidence>
<dbReference type="EMBL" id="CM015713">
    <property type="protein sequence ID" value="KAF3686202.1"/>
    <property type="molecule type" value="Genomic_DNA"/>
</dbReference>
<feature type="domain" description="Fork-head" evidence="6">
    <location>
        <begin position="177"/>
        <end position="280"/>
    </location>
</feature>
<comment type="subcellular location">
    <subcellularLocation>
        <location evidence="5">Nucleus</location>
    </subcellularLocation>
</comment>
<gene>
    <name evidence="8" type="ORF">EXN66_Car001874</name>
</gene>
<evidence type="ECO:0000313" key="8">
    <source>
        <dbReference type="EMBL" id="KAF3686202.1"/>
    </source>
</evidence>
<reference evidence="9" key="2">
    <citation type="submission" date="2019-02" db="EMBL/GenBank/DDBJ databases">
        <title>Opniocepnalus argus Var Kimnra genome.</title>
        <authorList>
            <person name="Zhou C."/>
            <person name="Xiao S."/>
        </authorList>
    </citation>
    <scope>NUCLEOTIDE SEQUENCE [LARGE SCALE GENOMIC DNA]</scope>
</reference>
<dbReference type="PROSITE" id="PS50041">
    <property type="entry name" value="C_TYPE_LECTIN_2"/>
    <property type="match status" value="2"/>
</dbReference>
<keyword evidence="1" id="KW-0805">Transcription regulation</keyword>
<keyword evidence="9" id="KW-1185">Reference proteome</keyword>
<dbReference type="InterPro" id="IPR016187">
    <property type="entry name" value="CTDL_fold"/>
</dbReference>
<evidence type="ECO:0000313" key="9">
    <source>
        <dbReference type="Proteomes" id="UP000503349"/>
    </source>
</evidence>
<dbReference type="SMART" id="SM00339">
    <property type="entry name" value="FH"/>
    <property type="match status" value="1"/>
</dbReference>
<dbReference type="Pfam" id="PF00059">
    <property type="entry name" value="Lectin_C"/>
    <property type="match status" value="2"/>
</dbReference>
<dbReference type="InterPro" id="IPR001304">
    <property type="entry name" value="C-type_lectin-like"/>
</dbReference>
<evidence type="ECO:0000256" key="5">
    <source>
        <dbReference type="PROSITE-ProRule" id="PRU00089"/>
    </source>
</evidence>
<accession>A0A6G1P7J5</accession>
<dbReference type="Gene3D" id="3.10.100.10">
    <property type="entry name" value="Mannose-Binding Protein A, subunit A"/>
    <property type="match status" value="2"/>
</dbReference>
<dbReference type="InterPro" id="IPR016186">
    <property type="entry name" value="C-type_lectin-like/link_sf"/>
</dbReference>
<dbReference type="SUPFAM" id="SSF46785">
    <property type="entry name" value="Winged helix' DNA-binding domain"/>
    <property type="match status" value="1"/>
</dbReference>
<dbReference type="AlphaFoldDB" id="A0A6G1P7J5"/>
<feature type="domain" description="C-type lectin" evidence="7">
    <location>
        <begin position="329"/>
        <end position="389"/>
    </location>
</feature>
<dbReference type="GO" id="GO:1990837">
    <property type="term" value="F:sequence-specific double-stranded DNA binding"/>
    <property type="evidence" value="ECO:0007669"/>
    <property type="project" value="TreeGrafter"/>
</dbReference>
<evidence type="ECO:0000259" key="6">
    <source>
        <dbReference type="PROSITE" id="PS50039"/>
    </source>
</evidence>
<sequence>MTFLLKTKGHLFNLHCSVGLTDWDMDKELKLATTTDQFYHDEKLNEQYVVQRPSARASKRKDEFIWYDKTSDTFVKPNLWLFVNPNIACPIQYKENPAQPCEPAEETALLEPGQTQGPAAAGLHIFPPHDASLQEELLHSVMMRSEDISCQPVKSRRKGRSTKIRDNKPLKPGCWPRPPVNYCILIALALKSSHTGSLKVQQIYNFIREHFPFFQTAPDGWKNTIRHNLCFNSSFRKTCNQLCRDGKRKSCFWHLTMDGHRRLSDEIHTFKGESFKQLERSMPHPVSLCNWAEQRELILTPTFNYNYDLAIFYDQTDVNNLNLGSYNAWVGLSRTLSGWVWTDGGNLDINHQPFQWWDLLNRNARCAVVTNQQGFDVTDCGEYHFFICHQHGHQGYTFVNQSKTWSDAWQYCRTEYDDLATIRNQNEMDSAVTPQDFPLWTGLHRDGGTWRWSTGLSAYRNWDPNQIGDNGDCVAISSLSKTMTTQNCSARYPFICYRDNLVLVKENKTWEEALKYCKDLTSPNNNPHQLVSVQPRDEYNYMMNKVIEADTDEVGDTCKT</sequence>
<protein>
    <submittedName>
        <fullName evidence="8">Forkhead box protein N5</fullName>
    </submittedName>
</protein>
<feature type="DNA-binding region" description="Fork-head" evidence="5">
    <location>
        <begin position="177"/>
        <end position="280"/>
    </location>
</feature>
<dbReference type="CDD" id="cd00037">
    <property type="entry name" value="CLECT"/>
    <property type="match status" value="1"/>
</dbReference>
<feature type="domain" description="C-type lectin" evidence="7">
    <location>
        <begin position="391"/>
        <end position="497"/>
    </location>
</feature>